<organism evidence="1 2">
    <name type="scientific">Senna tora</name>
    <dbReference type="NCBI Taxonomy" id="362788"/>
    <lineage>
        <taxon>Eukaryota</taxon>
        <taxon>Viridiplantae</taxon>
        <taxon>Streptophyta</taxon>
        <taxon>Embryophyta</taxon>
        <taxon>Tracheophyta</taxon>
        <taxon>Spermatophyta</taxon>
        <taxon>Magnoliopsida</taxon>
        <taxon>eudicotyledons</taxon>
        <taxon>Gunneridae</taxon>
        <taxon>Pentapetalae</taxon>
        <taxon>rosids</taxon>
        <taxon>fabids</taxon>
        <taxon>Fabales</taxon>
        <taxon>Fabaceae</taxon>
        <taxon>Caesalpinioideae</taxon>
        <taxon>Cassia clade</taxon>
        <taxon>Senna</taxon>
    </lineage>
</organism>
<gene>
    <name evidence="1" type="ORF">G2W53_027135</name>
</gene>
<comment type="caution">
    <text evidence="1">The sequence shown here is derived from an EMBL/GenBank/DDBJ whole genome shotgun (WGS) entry which is preliminary data.</text>
</comment>
<sequence>MDYPVNAQHIRKERAISIKWQPITMTTANSREASHSIPMITARREAGVPNNGIIDPINYVNIRFGGVAGEWSSDKANTSRMDYPLKGKHIPKGQFIPKRQFISKGKFIPKGQFIPKGRAVFLGRHPHEHDKQSRVNSLHHRQLWPALNDGIFDVPHTSHGLPLKKEGFFGFAGKSFSGGRKSHWRRWWWSEMVGHRGGGRPPAMAKPKLCLRHTDDVAGEHAWDMTSKELI</sequence>
<dbReference type="Proteomes" id="UP000634136">
    <property type="component" value="Unassembled WGS sequence"/>
</dbReference>
<name>A0A834TIS3_9FABA</name>
<keyword evidence="2" id="KW-1185">Reference proteome</keyword>
<dbReference type="AlphaFoldDB" id="A0A834TIS3"/>
<evidence type="ECO:0000313" key="1">
    <source>
        <dbReference type="EMBL" id="KAF7821680.1"/>
    </source>
</evidence>
<dbReference type="EMBL" id="JAAIUW010000008">
    <property type="protein sequence ID" value="KAF7821680.1"/>
    <property type="molecule type" value="Genomic_DNA"/>
</dbReference>
<accession>A0A834TIS3</accession>
<reference evidence="1" key="1">
    <citation type="submission" date="2020-09" db="EMBL/GenBank/DDBJ databases">
        <title>Genome-Enabled Discovery of Anthraquinone Biosynthesis in Senna tora.</title>
        <authorList>
            <person name="Kang S.-H."/>
            <person name="Pandey R.P."/>
            <person name="Lee C.-M."/>
            <person name="Sim J.-S."/>
            <person name="Jeong J.-T."/>
            <person name="Choi B.-S."/>
            <person name="Jung M."/>
            <person name="Ginzburg D."/>
            <person name="Zhao K."/>
            <person name="Won S.Y."/>
            <person name="Oh T.-J."/>
            <person name="Yu Y."/>
            <person name="Kim N.-H."/>
            <person name="Lee O.R."/>
            <person name="Lee T.-H."/>
            <person name="Bashyal P."/>
            <person name="Kim T.-S."/>
            <person name="Lee W.-H."/>
            <person name="Kawkins C."/>
            <person name="Kim C.-K."/>
            <person name="Kim J.S."/>
            <person name="Ahn B.O."/>
            <person name="Rhee S.Y."/>
            <person name="Sohng J.K."/>
        </authorList>
    </citation>
    <scope>NUCLEOTIDE SEQUENCE</scope>
    <source>
        <tissue evidence="1">Leaf</tissue>
    </source>
</reference>
<proteinExistence type="predicted"/>
<protein>
    <submittedName>
        <fullName evidence="1">Uncharacterized protein</fullName>
    </submittedName>
</protein>
<evidence type="ECO:0000313" key="2">
    <source>
        <dbReference type="Proteomes" id="UP000634136"/>
    </source>
</evidence>